<dbReference type="Proteomes" id="UP000318585">
    <property type="component" value="Unassembled WGS sequence"/>
</dbReference>
<feature type="domain" description="Secretion system C-terminal sorting" evidence="3">
    <location>
        <begin position="599"/>
        <end position="667"/>
    </location>
</feature>
<keyword evidence="5" id="KW-1185">Reference proteome</keyword>
<dbReference type="InterPro" id="IPR026444">
    <property type="entry name" value="Secre_tail"/>
</dbReference>
<proteinExistence type="predicted"/>
<feature type="signal peptide" evidence="2">
    <location>
        <begin position="1"/>
        <end position="25"/>
    </location>
</feature>
<evidence type="ECO:0000256" key="1">
    <source>
        <dbReference type="ARBA" id="ARBA00022729"/>
    </source>
</evidence>
<dbReference type="EMBL" id="VJZR01000010">
    <property type="protein sequence ID" value="TRX20470.1"/>
    <property type="molecule type" value="Genomic_DNA"/>
</dbReference>
<name>A0A553CJ22_9FLAO</name>
<dbReference type="Gene3D" id="1.50.10.140">
    <property type="match status" value="1"/>
</dbReference>
<evidence type="ECO:0000313" key="4">
    <source>
        <dbReference type="EMBL" id="TRX20470.1"/>
    </source>
</evidence>
<reference evidence="4 5" key="1">
    <citation type="submission" date="2019-07" db="EMBL/GenBank/DDBJ databases">
        <title>Novel species of Flavobacterium.</title>
        <authorList>
            <person name="Liu Q."/>
            <person name="Xin Y.-H."/>
        </authorList>
    </citation>
    <scope>NUCLEOTIDE SEQUENCE [LARGE SCALE GENOMIC DNA]</scope>
    <source>
        <strain evidence="4 5">LB3P56</strain>
    </source>
</reference>
<keyword evidence="1 2" id="KW-0732">Signal</keyword>
<dbReference type="OrthoDB" id="5937621at2"/>
<gene>
    <name evidence="4" type="ORF">FNW17_11480</name>
</gene>
<dbReference type="Pfam" id="PF18962">
    <property type="entry name" value="Por_Secre_tail"/>
    <property type="match status" value="1"/>
</dbReference>
<evidence type="ECO:0000256" key="2">
    <source>
        <dbReference type="SAM" id="SignalP"/>
    </source>
</evidence>
<dbReference type="AlphaFoldDB" id="A0A553CJ22"/>
<evidence type="ECO:0000313" key="5">
    <source>
        <dbReference type="Proteomes" id="UP000318585"/>
    </source>
</evidence>
<organism evidence="4 5">
    <name type="scientific">Flavobacterium franklandianum</name>
    <dbReference type="NCBI Taxonomy" id="2594430"/>
    <lineage>
        <taxon>Bacteria</taxon>
        <taxon>Pseudomonadati</taxon>
        <taxon>Bacteroidota</taxon>
        <taxon>Flavobacteriia</taxon>
        <taxon>Flavobacteriales</taxon>
        <taxon>Flavobacteriaceae</taxon>
        <taxon>Flavobacterium</taxon>
    </lineage>
</organism>
<accession>A0A553CJ22</accession>
<protein>
    <submittedName>
        <fullName evidence="4">T9SS type A sorting domain-containing protein</fullName>
    </submittedName>
</protein>
<dbReference type="NCBIfam" id="TIGR04183">
    <property type="entry name" value="Por_Secre_tail"/>
    <property type="match status" value="1"/>
</dbReference>
<comment type="caution">
    <text evidence="4">The sequence shown here is derived from an EMBL/GenBank/DDBJ whole genome shotgun (WGS) entry which is preliminary data.</text>
</comment>
<dbReference type="RefSeq" id="WP_144071703.1">
    <property type="nucleotide sequence ID" value="NZ_VJZR01000010.1"/>
</dbReference>
<feature type="chain" id="PRO_5022133638" evidence="2">
    <location>
        <begin position="26"/>
        <end position="671"/>
    </location>
</feature>
<sequence>MKHLKKSITISILYLAMVYMQTAYSQVIENYEGTPINMTILNGGSTDLSTLTVISNPYKTGINTSNKVCYLLRDKDGIPEVGFWATKTIDFTTNKYIHVKVYKTRITTVKFKVEDRMGGILEMTSSNPQTKVNQWEDLVFDFSSLTGNYTKISLMPDFIDPVGLSADINIYFDDIILNNNPNPITFIDELFQNSYMLYKNIRKSNGVYLDALALNGAGAKPAAIAANGIGLMSLCIADAMYVKTGDAINWEATANQVIATTQTFIDFKNNGKINGAGMFPRYFRWDNGSQEGSWPYEYSTIDNAIFAMGLQMCKNYFSNNATIVSNVNILLGAMDYTKAIYPTQIAMILDQSGNNGSAFTNPFNEYMLVAWLAKNTNSSNSGSAKSQLFWNTYFANPTTAPIARPNYAGYVTLSDGGYLSCFIPQFCYYFVNMFKNDSNYMSYFNNWLNADKLYATNNGTPNSFEWGLGAGEIPGGGYSADKINDNPNKIVSPHIISGFSPIYSNTKSNLLSLYNNGNGASIYSLPSNSAKKVLWRYKRNDTVARASYIQAIDYCTMLFGLASLPENLGDNWFSKYNWPLDLQALSVDDFSNKSDNILVYPNPFDDKIIISFKEKTIAEIHIFDVLGKQILATKIINFTETIDLPKQLQSGLYILELKINNETFRIKIVKK</sequence>
<evidence type="ECO:0000259" key="3">
    <source>
        <dbReference type="Pfam" id="PF18962"/>
    </source>
</evidence>